<comment type="caution">
    <text evidence="1">The sequence shown here is derived from an EMBL/GenBank/DDBJ whole genome shotgun (WGS) entry which is preliminary data.</text>
</comment>
<name>A0ABQ2ZDA5_9GAMM</name>
<evidence type="ECO:0000313" key="2">
    <source>
        <dbReference type="Proteomes" id="UP000653056"/>
    </source>
</evidence>
<organism evidence="1 2">
    <name type="scientific">Litchfieldella qijiaojingensis</name>
    <dbReference type="NCBI Taxonomy" id="980347"/>
    <lineage>
        <taxon>Bacteria</taxon>
        <taxon>Pseudomonadati</taxon>
        <taxon>Pseudomonadota</taxon>
        <taxon>Gammaproteobacteria</taxon>
        <taxon>Oceanospirillales</taxon>
        <taxon>Halomonadaceae</taxon>
        <taxon>Litchfieldella</taxon>
    </lineage>
</organism>
<sequence>MDNGEGFGLVYRGRYQSIEELSSQAERLQAVIALDIEFERGENA</sequence>
<reference evidence="2" key="1">
    <citation type="journal article" date="2019" name="Int. J. Syst. Evol. Microbiol.">
        <title>The Global Catalogue of Microorganisms (GCM) 10K type strain sequencing project: providing services to taxonomists for standard genome sequencing and annotation.</title>
        <authorList>
            <consortium name="The Broad Institute Genomics Platform"/>
            <consortium name="The Broad Institute Genome Sequencing Center for Infectious Disease"/>
            <person name="Wu L."/>
            <person name="Ma J."/>
        </authorList>
    </citation>
    <scope>NUCLEOTIDE SEQUENCE [LARGE SCALE GENOMIC DNA]</scope>
    <source>
        <strain evidence="2">KCTC 22228</strain>
    </source>
</reference>
<keyword evidence="2" id="KW-1185">Reference proteome</keyword>
<dbReference type="Proteomes" id="UP000653056">
    <property type="component" value="Unassembled WGS sequence"/>
</dbReference>
<evidence type="ECO:0000313" key="1">
    <source>
        <dbReference type="EMBL" id="GGY11435.1"/>
    </source>
</evidence>
<accession>A0ABQ2ZDA5</accession>
<dbReference type="EMBL" id="BMXS01000044">
    <property type="protein sequence ID" value="GGY11435.1"/>
    <property type="molecule type" value="Genomic_DNA"/>
</dbReference>
<proteinExistence type="predicted"/>
<gene>
    <name evidence="1" type="ORF">GCM10007160_43070</name>
</gene>
<dbReference type="RefSeq" id="WP_268247422.1">
    <property type="nucleotide sequence ID" value="NZ_BMXS01000044.1"/>
</dbReference>
<protein>
    <submittedName>
        <fullName evidence="1">Uncharacterized protein</fullName>
    </submittedName>
</protein>